<dbReference type="Proteomes" id="UP001146120">
    <property type="component" value="Unassembled WGS sequence"/>
</dbReference>
<evidence type="ECO:0000313" key="2">
    <source>
        <dbReference type="Proteomes" id="UP001146120"/>
    </source>
</evidence>
<evidence type="ECO:0000313" key="1">
    <source>
        <dbReference type="EMBL" id="DBA01493.1"/>
    </source>
</evidence>
<feature type="non-terminal residue" evidence="1">
    <location>
        <position position="1"/>
    </location>
</feature>
<organism evidence="1 2">
    <name type="scientific">Lagenidium giganteum</name>
    <dbReference type="NCBI Taxonomy" id="4803"/>
    <lineage>
        <taxon>Eukaryota</taxon>
        <taxon>Sar</taxon>
        <taxon>Stramenopiles</taxon>
        <taxon>Oomycota</taxon>
        <taxon>Peronosporomycetes</taxon>
        <taxon>Pythiales</taxon>
        <taxon>Pythiaceae</taxon>
    </lineage>
</organism>
<keyword evidence="2" id="KW-1185">Reference proteome</keyword>
<protein>
    <submittedName>
        <fullName evidence="1">Uncharacterized protein</fullName>
    </submittedName>
</protein>
<sequence length="188" mass="21455">HCVLDAAKWGHCDVDRAPMMTMSDLKALSEHSSRKTQSRRCKIAHYFACNGWQILFDHIKWIDNYILVNLTRVKVRDQLSFLLFNSPLEWRVYPILAIACQLVADPFSVTTVLQPLADEDIINCWQRVSTPSLRPRLARRGAAVHASANSSVHLFGVTHRGNWKLDNTTKVFQYIVETDASDHKVAPK</sequence>
<name>A0AAV2Z3I2_9STRA</name>
<reference evidence="1" key="1">
    <citation type="submission" date="2022-11" db="EMBL/GenBank/DDBJ databases">
        <authorList>
            <person name="Morgan W.R."/>
            <person name="Tartar A."/>
        </authorList>
    </citation>
    <scope>NUCLEOTIDE SEQUENCE</scope>
    <source>
        <strain evidence="1">ARSEF 373</strain>
    </source>
</reference>
<proteinExistence type="predicted"/>
<dbReference type="EMBL" id="DAKRPA010000047">
    <property type="protein sequence ID" value="DBA01493.1"/>
    <property type="molecule type" value="Genomic_DNA"/>
</dbReference>
<comment type="caution">
    <text evidence="1">The sequence shown here is derived from an EMBL/GenBank/DDBJ whole genome shotgun (WGS) entry which is preliminary data.</text>
</comment>
<dbReference type="AlphaFoldDB" id="A0AAV2Z3I2"/>
<gene>
    <name evidence="1" type="ORF">N0F65_005612</name>
</gene>
<reference evidence="1" key="2">
    <citation type="journal article" date="2023" name="Microbiol Resour">
        <title>Decontamination and Annotation of the Draft Genome Sequence of the Oomycete Lagenidium giganteum ARSEF 373.</title>
        <authorList>
            <person name="Morgan W.R."/>
            <person name="Tartar A."/>
        </authorList>
    </citation>
    <scope>NUCLEOTIDE SEQUENCE</scope>
    <source>
        <strain evidence="1">ARSEF 373</strain>
    </source>
</reference>
<accession>A0AAV2Z3I2</accession>